<feature type="domain" description="Ig-like" evidence="3">
    <location>
        <begin position="18"/>
        <end position="106"/>
    </location>
</feature>
<evidence type="ECO:0000313" key="4">
    <source>
        <dbReference type="EMBL" id="CAF88596.1"/>
    </source>
</evidence>
<dbReference type="SMART" id="SM00408">
    <property type="entry name" value="IGc2"/>
    <property type="match status" value="1"/>
</dbReference>
<dbReference type="Gene3D" id="2.60.40.10">
    <property type="entry name" value="Immunoglobulins"/>
    <property type="match status" value="1"/>
</dbReference>
<dbReference type="Pfam" id="PF07679">
    <property type="entry name" value="I-set"/>
    <property type="match status" value="1"/>
</dbReference>
<dbReference type="InterPro" id="IPR036179">
    <property type="entry name" value="Ig-like_dom_sf"/>
</dbReference>
<sequence>GLAYNPLPFKEKDVSCCPKFTAPLVDRSVVAGYPTAISCAVRGHPKPKITWMKNSMVIGEDPKYLMQNKQGVLTLNIRKPGLFDSGRYSCRAVNDLGQDEVECRVEVR</sequence>
<dbReference type="KEGG" id="tng:GSTEN00002087G001"/>
<keyword evidence="1" id="KW-0677">Repeat</keyword>
<feature type="non-terminal residue" evidence="4">
    <location>
        <position position="1"/>
    </location>
</feature>
<reference evidence="4" key="1">
    <citation type="journal article" date="2004" name="Nature">
        <title>Genome duplication in the teleost fish Tetraodon nigroviridis reveals the early vertebrate proto-karyotype.</title>
        <authorList>
            <person name="Jaillon O."/>
            <person name="Aury J.-M."/>
            <person name="Brunet F."/>
            <person name="Petit J.-L."/>
            <person name="Stange-Thomann N."/>
            <person name="Mauceli E."/>
            <person name="Bouneau L."/>
            <person name="Fischer C."/>
            <person name="Ozouf-Costaz C."/>
            <person name="Bernot A."/>
            <person name="Nicaud S."/>
            <person name="Jaffe D."/>
            <person name="Fisher S."/>
            <person name="Lutfalla G."/>
            <person name="Dossat C."/>
            <person name="Segurens B."/>
            <person name="Dasilva C."/>
            <person name="Salanoubat M."/>
            <person name="Levy M."/>
            <person name="Boudet N."/>
            <person name="Castellano S."/>
            <person name="Anthouard V."/>
            <person name="Jubin C."/>
            <person name="Castelli V."/>
            <person name="Katinka M."/>
            <person name="Vacherie B."/>
            <person name="Biemont C."/>
            <person name="Skalli Z."/>
            <person name="Cattolico L."/>
            <person name="Poulain J."/>
            <person name="De Berardinis V."/>
            <person name="Cruaud C."/>
            <person name="Duprat S."/>
            <person name="Brottier P."/>
            <person name="Coutanceau J.-P."/>
            <person name="Gouzy J."/>
            <person name="Parra G."/>
            <person name="Lardier G."/>
            <person name="Chapple C."/>
            <person name="McKernan K.J."/>
            <person name="McEwan P."/>
            <person name="Bosak S."/>
            <person name="Kellis M."/>
            <person name="Volff J.-N."/>
            <person name="Guigo R."/>
            <person name="Zody M.C."/>
            <person name="Mesirov J."/>
            <person name="Lindblad-Toh K."/>
            <person name="Birren B."/>
            <person name="Nusbaum C."/>
            <person name="Kahn D."/>
            <person name="Robinson-Rechavi M."/>
            <person name="Laudet V."/>
            <person name="Schachter V."/>
            <person name="Quetier F."/>
            <person name="Saurin W."/>
            <person name="Scarpelli C."/>
            <person name="Wincker P."/>
            <person name="Lander E.S."/>
            <person name="Weissenbach J."/>
            <person name="Roest Crollius H."/>
        </authorList>
    </citation>
    <scope>NUCLEOTIDE SEQUENCE [LARGE SCALE GENOMIC DNA]</scope>
</reference>
<dbReference type="SMART" id="SM00409">
    <property type="entry name" value="IG"/>
    <property type="match status" value="1"/>
</dbReference>
<dbReference type="InterPro" id="IPR013098">
    <property type="entry name" value="Ig_I-set"/>
</dbReference>
<proteinExistence type="predicted"/>
<evidence type="ECO:0000256" key="1">
    <source>
        <dbReference type="ARBA" id="ARBA00022737"/>
    </source>
</evidence>
<organism evidence="4">
    <name type="scientific">Tetraodon nigroviridis</name>
    <name type="common">Spotted green pufferfish</name>
    <name type="synonym">Chelonodon nigroviridis</name>
    <dbReference type="NCBI Taxonomy" id="99883"/>
    <lineage>
        <taxon>Eukaryota</taxon>
        <taxon>Metazoa</taxon>
        <taxon>Chordata</taxon>
        <taxon>Craniata</taxon>
        <taxon>Vertebrata</taxon>
        <taxon>Euteleostomi</taxon>
        <taxon>Actinopterygii</taxon>
        <taxon>Neopterygii</taxon>
        <taxon>Teleostei</taxon>
        <taxon>Neoteleostei</taxon>
        <taxon>Acanthomorphata</taxon>
        <taxon>Eupercaria</taxon>
        <taxon>Tetraodontiformes</taxon>
        <taxon>Tetradontoidea</taxon>
        <taxon>Tetraodontidae</taxon>
        <taxon>Tetraodon</taxon>
    </lineage>
</organism>
<protein>
    <submittedName>
        <fullName evidence="4">(spotted green pufferfish) hypothetical protein</fullName>
    </submittedName>
</protein>
<keyword evidence="2" id="KW-0393">Immunoglobulin domain</keyword>
<dbReference type="HOGENOM" id="CLU_006405_1_1_1"/>
<dbReference type="PROSITE" id="PS50835">
    <property type="entry name" value="IG_LIKE"/>
    <property type="match status" value="1"/>
</dbReference>
<dbReference type="PANTHER" id="PTHR47633:SF4">
    <property type="entry name" value="MYOPALLADIN ISOFORM X1"/>
    <property type="match status" value="1"/>
</dbReference>
<dbReference type="InterPro" id="IPR003599">
    <property type="entry name" value="Ig_sub"/>
</dbReference>
<dbReference type="AlphaFoldDB" id="Q4TET6"/>
<evidence type="ECO:0000256" key="2">
    <source>
        <dbReference type="ARBA" id="ARBA00023319"/>
    </source>
</evidence>
<dbReference type="InterPro" id="IPR013783">
    <property type="entry name" value="Ig-like_fold"/>
</dbReference>
<dbReference type="FunFam" id="2.60.40.10:FF:000060">
    <property type="entry name" value="Myosin-binding protein C, slow type"/>
    <property type="match status" value="1"/>
</dbReference>
<evidence type="ECO:0000259" key="3">
    <source>
        <dbReference type="PROSITE" id="PS50835"/>
    </source>
</evidence>
<feature type="non-terminal residue" evidence="4">
    <location>
        <position position="108"/>
    </location>
</feature>
<dbReference type="SUPFAM" id="SSF48726">
    <property type="entry name" value="Immunoglobulin"/>
    <property type="match status" value="1"/>
</dbReference>
<reference evidence="4" key="2">
    <citation type="submission" date="2004-02" db="EMBL/GenBank/DDBJ databases">
        <authorList>
            <consortium name="Genoscope"/>
            <consortium name="Whitehead Institute Centre for Genome Research"/>
        </authorList>
    </citation>
    <scope>NUCLEOTIDE SEQUENCE</scope>
</reference>
<dbReference type="EMBL" id="CAAE01005135">
    <property type="protein sequence ID" value="CAF88596.1"/>
    <property type="molecule type" value="Genomic_DNA"/>
</dbReference>
<dbReference type="InterPro" id="IPR007110">
    <property type="entry name" value="Ig-like_dom"/>
</dbReference>
<dbReference type="PANTHER" id="PTHR47633">
    <property type="entry name" value="IMMUNOGLOBULIN"/>
    <property type="match status" value="1"/>
</dbReference>
<dbReference type="OrthoDB" id="6107607at2759"/>
<name>Q4TET6_TETNG</name>
<gene>
    <name evidence="4" type="ORF">GSTENG00002087001</name>
</gene>
<accession>Q4TET6</accession>
<dbReference type="InterPro" id="IPR003598">
    <property type="entry name" value="Ig_sub2"/>
</dbReference>
<comment type="caution">
    <text evidence="4">The sequence shown here is derived from an EMBL/GenBank/DDBJ whole genome shotgun (WGS) entry which is preliminary data.</text>
</comment>